<feature type="transmembrane region" description="Helical" evidence="7">
    <location>
        <begin position="87"/>
        <end position="106"/>
    </location>
</feature>
<keyword evidence="3" id="KW-1003">Cell membrane</keyword>
<feature type="domain" description="Mechanosensitive ion channel MscS" evidence="8">
    <location>
        <begin position="129"/>
        <end position="196"/>
    </location>
</feature>
<keyword evidence="4 7" id="KW-0812">Transmembrane</keyword>
<evidence type="ECO:0000256" key="2">
    <source>
        <dbReference type="ARBA" id="ARBA00008017"/>
    </source>
</evidence>
<dbReference type="AlphaFoldDB" id="A0A173SXW8"/>
<evidence type="ECO:0000256" key="5">
    <source>
        <dbReference type="ARBA" id="ARBA00022989"/>
    </source>
</evidence>
<dbReference type="PANTHER" id="PTHR30221">
    <property type="entry name" value="SMALL-CONDUCTANCE MECHANOSENSITIVE CHANNEL"/>
    <property type="match status" value="1"/>
</dbReference>
<dbReference type="GO" id="GO:0005886">
    <property type="term" value="C:plasma membrane"/>
    <property type="evidence" value="ECO:0007669"/>
    <property type="project" value="UniProtKB-SubCell"/>
</dbReference>
<dbReference type="GeneID" id="93137078"/>
<dbReference type="Pfam" id="PF00924">
    <property type="entry name" value="MS_channel_2nd"/>
    <property type="match status" value="1"/>
</dbReference>
<accession>A0A173SXW8</accession>
<dbReference type="InterPro" id="IPR023408">
    <property type="entry name" value="MscS_beta-dom_sf"/>
</dbReference>
<evidence type="ECO:0000256" key="6">
    <source>
        <dbReference type="ARBA" id="ARBA00023136"/>
    </source>
</evidence>
<name>A0A173SXW8_9FIRM</name>
<evidence type="ECO:0000256" key="3">
    <source>
        <dbReference type="ARBA" id="ARBA00022475"/>
    </source>
</evidence>
<dbReference type="Gene3D" id="1.10.287.1260">
    <property type="match status" value="1"/>
</dbReference>
<reference evidence="11 12" key="1">
    <citation type="submission" date="2015-09" db="EMBL/GenBank/DDBJ databases">
        <authorList>
            <consortium name="Pathogen Informatics"/>
        </authorList>
    </citation>
    <scope>NUCLEOTIDE SEQUENCE [LARGE SCALE GENOMIC DNA]</scope>
    <source>
        <strain evidence="11 12">2789STDY5834961</strain>
    </source>
</reference>
<gene>
    <name evidence="11" type="primary">mscS</name>
    <name evidence="11" type="ORF">ERS852573_01262</name>
</gene>
<evidence type="ECO:0000256" key="1">
    <source>
        <dbReference type="ARBA" id="ARBA00004651"/>
    </source>
</evidence>
<dbReference type="Pfam" id="PF21088">
    <property type="entry name" value="MS_channel_1st"/>
    <property type="match status" value="1"/>
</dbReference>
<dbReference type="InterPro" id="IPR011066">
    <property type="entry name" value="MscS_channel_C_sf"/>
</dbReference>
<dbReference type="SUPFAM" id="SSF82861">
    <property type="entry name" value="Mechanosensitive channel protein MscS (YggB), transmembrane region"/>
    <property type="match status" value="1"/>
</dbReference>
<dbReference type="Proteomes" id="UP000095597">
    <property type="component" value="Unassembled WGS sequence"/>
</dbReference>
<evidence type="ECO:0000256" key="4">
    <source>
        <dbReference type="ARBA" id="ARBA00022692"/>
    </source>
</evidence>
<comment type="subcellular location">
    <subcellularLocation>
        <location evidence="1">Cell membrane</location>
        <topology evidence="1">Multi-pass membrane protein</topology>
    </subcellularLocation>
</comment>
<dbReference type="Gene3D" id="3.30.70.100">
    <property type="match status" value="1"/>
</dbReference>
<dbReference type="GO" id="GO:0008381">
    <property type="term" value="F:mechanosensitive monoatomic ion channel activity"/>
    <property type="evidence" value="ECO:0007669"/>
    <property type="project" value="InterPro"/>
</dbReference>
<sequence>MTDTTTITDTTQEVTEATQQAVKQVNQITQYLQDSIPGLITFGLEVLAALVAFFIGRLVIKWIRKIVRRSFERSEADKGVEQFVDSLLKYGLYGILIFCLISSLGFDTTSVAALLASSGVAIGLALQGSLSNFAGGVLILLLKPFVVGDYIIEDTNGKEGTVKEIQIFYTKLSTIDNKTIVIPNGMLTNNSITNATAKDERQLDLRVGISYNADIKKAKSMIEKLLSEDASILKEEQMNVFVNDLADSAVVLGIRAWVKNEEYWATRWRLLEEIKVELDENGIEIPYPQVTVHMKEDK</sequence>
<comment type="similarity">
    <text evidence="2">Belongs to the MscS (TC 1.A.23) family.</text>
</comment>
<feature type="transmembrane region" description="Helical" evidence="7">
    <location>
        <begin position="39"/>
        <end position="60"/>
    </location>
</feature>
<dbReference type="InterPro" id="IPR049142">
    <property type="entry name" value="MS_channel_1st"/>
</dbReference>
<dbReference type="PROSITE" id="PS01246">
    <property type="entry name" value="UPF0003"/>
    <property type="match status" value="1"/>
</dbReference>
<evidence type="ECO:0000256" key="7">
    <source>
        <dbReference type="SAM" id="Phobius"/>
    </source>
</evidence>
<dbReference type="RefSeq" id="WP_006427268.1">
    <property type="nucleotide sequence ID" value="NZ_CP102280.1"/>
</dbReference>
<feature type="domain" description="Mechanosensitive ion channel transmembrane helices 2/3" evidence="10">
    <location>
        <begin position="87"/>
        <end position="127"/>
    </location>
</feature>
<evidence type="ECO:0000313" key="11">
    <source>
        <dbReference type="EMBL" id="CUM95050.1"/>
    </source>
</evidence>
<feature type="domain" description="Mechanosensitive ion channel MscS C-terminal" evidence="9">
    <location>
        <begin position="204"/>
        <end position="285"/>
    </location>
</feature>
<dbReference type="InterPro" id="IPR045275">
    <property type="entry name" value="MscS_archaea/bacteria_type"/>
</dbReference>
<protein>
    <submittedName>
        <fullName evidence="11">Small-conductance mechanosensitive channel</fullName>
    </submittedName>
</protein>
<dbReference type="SUPFAM" id="SSF50182">
    <property type="entry name" value="Sm-like ribonucleoproteins"/>
    <property type="match status" value="1"/>
</dbReference>
<organism evidence="11 12">
    <name type="scientific">Dorea longicatena</name>
    <dbReference type="NCBI Taxonomy" id="88431"/>
    <lineage>
        <taxon>Bacteria</taxon>
        <taxon>Bacillati</taxon>
        <taxon>Bacillota</taxon>
        <taxon>Clostridia</taxon>
        <taxon>Lachnospirales</taxon>
        <taxon>Lachnospiraceae</taxon>
        <taxon>Dorea</taxon>
    </lineage>
</organism>
<proteinExistence type="inferred from homology"/>
<feature type="transmembrane region" description="Helical" evidence="7">
    <location>
        <begin position="112"/>
        <end position="142"/>
    </location>
</feature>
<dbReference type="PANTHER" id="PTHR30221:SF1">
    <property type="entry name" value="SMALL-CONDUCTANCE MECHANOSENSITIVE CHANNEL"/>
    <property type="match status" value="1"/>
</dbReference>
<keyword evidence="6 7" id="KW-0472">Membrane</keyword>
<dbReference type="InterPro" id="IPR008910">
    <property type="entry name" value="MSC_TM_helix"/>
</dbReference>
<dbReference type="Pfam" id="PF21082">
    <property type="entry name" value="MS_channel_3rd"/>
    <property type="match status" value="1"/>
</dbReference>
<evidence type="ECO:0000259" key="8">
    <source>
        <dbReference type="Pfam" id="PF00924"/>
    </source>
</evidence>
<dbReference type="InterPro" id="IPR010920">
    <property type="entry name" value="LSM_dom_sf"/>
</dbReference>
<dbReference type="EMBL" id="CYXO01000006">
    <property type="protein sequence ID" value="CUM95050.1"/>
    <property type="molecule type" value="Genomic_DNA"/>
</dbReference>
<dbReference type="InterPro" id="IPR011014">
    <property type="entry name" value="MscS_channel_TM-2"/>
</dbReference>
<dbReference type="SUPFAM" id="SSF82689">
    <property type="entry name" value="Mechanosensitive channel protein MscS (YggB), C-terminal domain"/>
    <property type="match status" value="1"/>
</dbReference>
<keyword evidence="5 7" id="KW-1133">Transmembrane helix</keyword>
<dbReference type="InterPro" id="IPR006685">
    <property type="entry name" value="MscS_channel_2nd"/>
</dbReference>
<evidence type="ECO:0000259" key="10">
    <source>
        <dbReference type="Pfam" id="PF21088"/>
    </source>
</evidence>
<dbReference type="Pfam" id="PF05552">
    <property type="entry name" value="MS_channel_1st_1"/>
    <property type="match status" value="1"/>
</dbReference>
<dbReference type="InterPro" id="IPR049278">
    <property type="entry name" value="MS_channel_C"/>
</dbReference>
<evidence type="ECO:0000259" key="9">
    <source>
        <dbReference type="Pfam" id="PF21082"/>
    </source>
</evidence>
<evidence type="ECO:0000313" key="12">
    <source>
        <dbReference type="Proteomes" id="UP000095597"/>
    </source>
</evidence>
<dbReference type="OrthoDB" id="9809206at2"/>
<dbReference type="InterPro" id="IPR006686">
    <property type="entry name" value="MscS_channel_CS"/>
</dbReference>
<dbReference type="Gene3D" id="2.30.30.60">
    <property type="match status" value="1"/>
</dbReference>